<protein>
    <recommendedName>
        <fullName evidence="4">RRM domain-containing protein</fullName>
    </recommendedName>
</protein>
<evidence type="ECO:0000313" key="6">
    <source>
        <dbReference type="Proteomes" id="UP000007306"/>
    </source>
</evidence>
<proteinExistence type="predicted"/>
<keyword evidence="1 2" id="KW-0694">RNA-binding</keyword>
<dbReference type="SUPFAM" id="SSF54928">
    <property type="entry name" value="RNA-binding domain, RBD"/>
    <property type="match status" value="1"/>
</dbReference>
<dbReference type="Gramene" id="ORGLA12G0147500.1">
    <property type="protein sequence ID" value="ORGLA12G0147500.1"/>
    <property type="gene ID" value="ORGLA12G0147500"/>
</dbReference>
<reference evidence="5" key="1">
    <citation type="submission" date="2015-06" db="UniProtKB">
        <authorList>
            <consortium name="EnsemblPlants"/>
        </authorList>
    </citation>
    <scope>IDENTIFICATION</scope>
</reference>
<name>I1R7G9_ORYGL</name>
<keyword evidence="6" id="KW-1185">Reference proteome</keyword>
<dbReference type="InterPro" id="IPR000504">
    <property type="entry name" value="RRM_dom"/>
</dbReference>
<dbReference type="CDD" id="cd00590">
    <property type="entry name" value="RRM_SF"/>
    <property type="match status" value="1"/>
</dbReference>
<sequence length="192" mass="22397">WCVLETQSAKSSLFFRFNPPWGRRIRRRRSGRSPPRPIWCGFRRRNRVLTFLCPFFFFFFFVARGGFQEKRGAASHGDYDEQDRRVKGAEVFVGGLPRSVTERALREVFSPCGEIVDLRIMKDQNGISKGYGFVRFAERECAYIAKRQINGFEARISNFLFDLQGKRLAVDLSLDQDTLFFGNLCKVLFDQH</sequence>
<dbReference type="Gene3D" id="3.30.70.330">
    <property type="match status" value="1"/>
</dbReference>
<dbReference type="Pfam" id="PF00076">
    <property type="entry name" value="RRM_1"/>
    <property type="match status" value="1"/>
</dbReference>
<dbReference type="InterPro" id="IPR012677">
    <property type="entry name" value="Nucleotide-bd_a/b_plait_sf"/>
</dbReference>
<keyword evidence="3" id="KW-0812">Transmembrane</keyword>
<evidence type="ECO:0000259" key="4">
    <source>
        <dbReference type="PROSITE" id="PS50102"/>
    </source>
</evidence>
<dbReference type="eggNOG" id="KOG0117">
    <property type="taxonomic scope" value="Eukaryota"/>
</dbReference>
<dbReference type="GO" id="GO:0003723">
    <property type="term" value="F:RNA binding"/>
    <property type="evidence" value="ECO:0007669"/>
    <property type="project" value="UniProtKB-UniRule"/>
</dbReference>
<accession>I1R7G9</accession>
<dbReference type="SMART" id="SM00360">
    <property type="entry name" value="RRM"/>
    <property type="match status" value="1"/>
</dbReference>
<feature type="domain" description="RRM" evidence="4">
    <location>
        <begin position="89"/>
        <end position="175"/>
    </location>
</feature>
<dbReference type="InterPro" id="IPR035979">
    <property type="entry name" value="RBD_domain_sf"/>
</dbReference>
<dbReference type="PROSITE" id="PS50102">
    <property type="entry name" value="RRM"/>
    <property type="match status" value="1"/>
</dbReference>
<reference evidence="5 6" key="2">
    <citation type="submission" date="2018-04" db="EMBL/GenBank/DDBJ databases">
        <title>OglaRS2 (Oryza glaberrima Reference Sequence Version 2).</title>
        <authorList>
            <person name="Zhang J."/>
            <person name="Kudrna D."/>
            <person name="Lee S."/>
            <person name="Talag J."/>
            <person name="Rajasekar S."/>
            <person name="Wing R.A."/>
        </authorList>
    </citation>
    <scope>NUCLEOTIDE SEQUENCE [LARGE SCALE GENOMIC DNA]</scope>
    <source>
        <strain evidence="5 6">cv. IRGC 96717</strain>
    </source>
</reference>
<evidence type="ECO:0000256" key="3">
    <source>
        <dbReference type="SAM" id="Phobius"/>
    </source>
</evidence>
<dbReference type="HOGENOM" id="CLU_112748_0_0_1"/>
<dbReference type="AlphaFoldDB" id="I1R7G9"/>
<keyword evidence="3" id="KW-0472">Membrane</keyword>
<organism evidence="5 6">
    <name type="scientific">Oryza glaberrima</name>
    <name type="common">African rice</name>
    <dbReference type="NCBI Taxonomy" id="4538"/>
    <lineage>
        <taxon>Eukaryota</taxon>
        <taxon>Viridiplantae</taxon>
        <taxon>Streptophyta</taxon>
        <taxon>Embryophyta</taxon>
        <taxon>Tracheophyta</taxon>
        <taxon>Spermatophyta</taxon>
        <taxon>Magnoliopsida</taxon>
        <taxon>Liliopsida</taxon>
        <taxon>Poales</taxon>
        <taxon>Poaceae</taxon>
        <taxon>BOP clade</taxon>
        <taxon>Oryzoideae</taxon>
        <taxon>Oryzeae</taxon>
        <taxon>Oryzinae</taxon>
        <taxon>Oryza</taxon>
    </lineage>
</organism>
<evidence type="ECO:0000256" key="1">
    <source>
        <dbReference type="ARBA" id="ARBA00022884"/>
    </source>
</evidence>
<evidence type="ECO:0000313" key="5">
    <source>
        <dbReference type="EnsemblPlants" id="ORGLA12G0147500.1"/>
    </source>
</evidence>
<feature type="transmembrane region" description="Helical" evidence="3">
    <location>
        <begin position="48"/>
        <end position="67"/>
    </location>
</feature>
<evidence type="ECO:0000256" key="2">
    <source>
        <dbReference type="PROSITE-ProRule" id="PRU00176"/>
    </source>
</evidence>
<dbReference type="PANTHER" id="PTHR21245">
    <property type="entry name" value="HETEROGENEOUS NUCLEAR RIBONUCLEOPROTEIN"/>
    <property type="match status" value="1"/>
</dbReference>
<dbReference type="STRING" id="4538.I1R7G9"/>
<dbReference type="EnsemblPlants" id="ORGLA12G0147500.1">
    <property type="protein sequence ID" value="ORGLA12G0147500.1"/>
    <property type="gene ID" value="ORGLA12G0147500"/>
</dbReference>
<keyword evidence="3" id="KW-1133">Transmembrane helix</keyword>
<dbReference type="Proteomes" id="UP000007306">
    <property type="component" value="Chromosome 12"/>
</dbReference>